<organism evidence="3 4">
    <name type="scientific">Coccomyxa subellipsoidea</name>
    <dbReference type="NCBI Taxonomy" id="248742"/>
    <lineage>
        <taxon>Eukaryota</taxon>
        <taxon>Viridiplantae</taxon>
        <taxon>Chlorophyta</taxon>
        <taxon>core chlorophytes</taxon>
        <taxon>Trebouxiophyceae</taxon>
        <taxon>Trebouxiophyceae incertae sedis</taxon>
        <taxon>Coccomyxaceae</taxon>
        <taxon>Coccomyxa</taxon>
    </lineage>
</organism>
<evidence type="ECO:0000313" key="3">
    <source>
        <dbReference type="EMBL" id="KAK9918459.1"/>
    </source>
</evidence>
<dbReference type="Proteomes" id="UP001491310">
    <property type="component" value="Unassembled WGS sequence"/>
</dbReference>
<sequence length="254" mass="29206">MNHFERGMQHLRNFSSFRYRPYGDKRQTQRPAPRSHPSGDITTDTAVHSHHSSGCGLELRLGHLPAVLSRLPTLAHLTIQGELTSLQMLFEAPPLEMNHEPDLSALKNLTKLEFYVSEVESFPVWSSKIPSLRQLRMDGGAKAWNVPGNKYLYPEVPAELRRLTSLHTLYLRFNKARKTRNMKARKDASSSIRVPKMAVTDIGLRWLLHCPKLQQVHLDVTREERDKLGKLRQELRSAFGGRSVLYMKIIGRYM</sequence>
<dbReference type="Gene3D" id="3.80.10.10">
    <property type="entry name" value="Ribonuclease Inhibitor"/>
    <property type="match status" value="1"/>
</dbReference>
<comment type="subcellular location">
    <subcellularLocation>
        <location evidence="1">Cytoplasm</location>
        <location evidence="1">Cytoskeleton</location>
        <location evidence="1">Cilium axoneme</location>
    </subcellularLocation>
</comment>
<dbReference type="InterPro" id="IPR032675">
    <property type="entry name" value="LRR_dom_sf"/>
</dbReference>
<gene>
    <name evidence="3" type="ORF">WJX75_004209</name>
</gene>
<proteinExistence type="predicted"/>
<protein>
    <recommendedName>
        <fullName evidence="5">L domain-like protein</fullName>
    </recommendedName>
</protein>
<evidence type="ECO:0008006" key="5">
    <source>
        <dbReference type="Google" id="ProtNLM"/>
    </source>
</evidence>
<evidence type="ECO:0000256" key="1">
    <source>
        <dbReference type="ARBA" id="ARBA00004430"/>
    </source>
</evidence>
<keyword evidence="4" id="KW-1185">Reference proteome</keyword>
<feature type="region of interest" description="Disordered" evidence="2">
    <location>
        <begin position="19"/>
        <end position="49"/>
    </location>
</feature>
<comment type="caution">
    <text evidence="3">The sequence shown here is derived from an EMBL/GenBank/DDBJ whole genome shotgun (WGS) entry which is preliminary data.</text>
</comment>
<dbReference type="SUPFAM" id="SSF52058">
    <property type="entry name" value="L domain-like"/>
    <property type="match status" value="1"/>
</dbReference>
<name>A0ABR2Z2Q0_9CHLO</name>
<reference evidence="3 4" key="1">
    <citation type="journal article" date="2024" name="Nat. Commun.">
        <title>Phylogenomics reveals the evolutionary origins of lichenization in chlorophyte algae.</title>
        <authorList>
            <person name="Puginier C."/>
            <person name="Libourel C."/>
            <person name="Otte J."/>
            <person name="Skaloud P."/>
            <person name="Haon M."/>
            <person name="Grisel S."/>
            <person name="Petersen M."/>
            <person name="Berrin J.G."/>
            <person name="Delaux P.M."/>
            <person name="Dal Grande F."/>
            <person name="Keller J."/>
        </authorList>
    </citation>
    <scope>NUCLEOTIDE SEQUENCE [LARGE SCALE GENOMIC DNA]</scope>
    <source>
        <strain evidence="3 4">SAG 216-7</strain>
    </source>
</reference>
<evidence type="ECO:0000256" key="2">
    <source>
        <dbReference type="SAM" id="MobiDB-lite"/>
    </source>
</evidence>
<accession>A0ABR2Z2Q0</accession>
<dbReference type="EMBL" id="JALJOT010000001">
    <property type="protein sequence ID" value="KAK9918459.1"/>
    <property type="molecule type" value="Genomic_DNA"/>
</dbReference>
<evidence type="ECO:0000313" key="4">
    <source>
        <dbReference type="Proteomes" id="UP001491310"/>
    </source>
</evidence>